<reference evidence="1 2" key="1">
    <citation type="submission" date="2019-05" db="EMBL/GenBank/DDBJ databases">
        <title>Another draft genome of Portunus trituberculatus and its Hox gene families provides insights of decapod evolution.</title>
        <authorList>
            <person name="Jeong J.-H."/>
            <person name="Song I."/>
            <person name="Kim S."/>
            <person name="Choi T."/>
            <person name="Kim D."/>
            <person name="Ryu S."/>
            <person name="Kim W."/>
        </authorList>
    </citation>
    <scope>NUCLEOTIDE SEQUENCE [LARGE SCALE GENOMIC DNA]</scope>
    <source>
        <tissue evidence="1">Muscle</tissue>
    </source>
</reference>
<sequence>MEVMDARPARRVVVVVVVAMNGATDPECFALFDGRGGAVLAGEPLPRQPGSGARVEACEVIVTVMTPVIR</sequence>
<dbReference type="Proteomes" id="UP000324222">
    <property type="component" value="Unassembled WGS sequence"/>
</dbReference>
<gene>
    <name evidence="1" type="ORF">E2C01_055800</name>
</gene>
<name>A0A5B7GVQ6_PORTR</name>
<dbReference type="EMBL" id="VSRR010018844">
    <property type="protein sequence ID" value="MPC61726.1"/>
    <property type="molecule type" value="Genomic_DNA"/>
</dbReference>
<keyword evidence="2" id="KW-1185">Reference proteome</keyword>
<dbReference type="AlphaFoldDB" id="A0A5B7GVQ6"/>
<evidence type="ECO:0000313" key="1">
    <source>
        <dbReference type="EMBL" id="MPC61726.1"/>
    </source>
</evidence>
<proteinExistence type="predicted"/>
<evidence type="ECO:0000313" key="2">
    <source>
        <dbReference type="Proteomes" id="UP000324222"/>
    </source>
</evidence>
<protein>
    <submittedName>
        <fullName evidence="1">Uncharacterized protein</fullName>
    </submittedName>
</protein>
<accession>A0A5B7GVQ6</accession>
<comment type="caution">
    <text evidence="1">The sequence shown here is derived from an EMBL/GenBank/DDBJ whole genome shotgun (WGS) entry which is preliminary data.</text>
</comment>
<organism evidence="1 2">
    <name type="scientific">Portunus trituberculatus</name>
    <name type="common">Swimming crab</name>
    <name type="synonym">Neptunus trituberculatus</name>
    <dbReference type="NCBI Taxonomy" id="210409"/>
    <lineage>
        <taxon>Eukaryota</taxon>
        <taxon>Metazoa</taxon>
        <taxon>Ecdysozoa</taxon>
        <taxon>Arthropoda</taxon>
        <taxon>Crustacea</taxon>
        <taxon>Multicrustacea</taxon>
        <taxon>Malacostraca</taxon>
        <taxon>Eumalacostraca</taxon>
        <taxon>Eucarida</taxon>
        <taxon>Decapoda</taxon>
        <taxon>Pleocyemata</taxon>
        <taxon>Brachyura</taxon>
        <taxon>Eubrachyura</taxon>
        <taxon>Portunoidea</taxon>
        <taxon>Portunidae</taxon>
        <taxon>Portuninae</taxon>
        <taxon>Portunus</taxon>
    </lineage>
</organism>